<dbReference type="InterPro" id="IPR050967">
    <property type="entry name" value="Thiamine_Salvage_TenA"/>
</dbReference>
<keyword evidence="1" id="KW-0378">Hydrolase</keyword>
<dbReference type="OrthoDB" id="34166at2"/>
<dbReference type="EC" id="3.5.99.2" evidence="1"/>
<dbReference type="AlphaFoldDB" id="A0A1M7Z9E6"/>
<feature type="domain" description="Thiaminase-2/PQQC" evidence="2">
    <location>
        <begin position="14"/>
        <end position="220"/>
    </location>
</feature>
<protein>
    <recommendedName>
        <fullName evidence="1">Aminopyrimidine aminohydrolase</fullName>
        <ecNumber evidence="1">3.5.99.2</ecNumber>
    </recommendedName>
</protein>
<name>A0A1M7Z9E6_9HYPH</name>
<dbReference type="PANTHER" id="PTHR43198:SF2">
    <property type="entry name" value="SI:CH1073-67J19.1-RELATED"/>
    <property type="match status" value="1"/>
</dbReference>
<dbReference type="Proteomes" id="UP000186406">
    <property type="component" value="Unassembled WGS sequence"/>
</dbReference>
<dbReference type="GO" id="GO:0009229">
    <property type="term" value="P:thiamine diphosphate biosynthetic process"/>
    <property type="evidence" value="ECO:0007669"/>
    <property type="project" value="UniProtKB-UniPathway"/>
</dbReference>
<dbReference type="RefSeq" id="WP_073625793.1">
    <property type="nucleotide sequence ID" value="NZ_FRXO01000001.1"/>
</dbReference>
<dbReference type="EMBL" id="FRXO01000001">
    <property type="protein sequence ID" value="SHO61410.1"/>
    <property type="molecule type" value="Genomic_DNA"/>
</dbReference>
<dbReference type="STRING" id="1123029.SAMN02745172_00758"/>
<comment type="function">
    <text evidence="1">Catalyzes an amino-pyrimidine hydrolysis reaction at the C5' of the pyrimidine moiety of thiamine compounds, a reaction that is part of a thiamine salvage pathway.</text>
</comment>
<dbReference type="NCBIfam" id="TIGR04306">
    <property type="entry name" value="salvage_TenA"/>
    <property type="match status" value="1"/>
</dbReference>
<keyword evidence="1" id="KW-0784">Thiamine biosynthesis</keyword>
<dbReference type="CDD" id="cd19367">
    <property type="entry name" value="TenA_C_ScTHI20-like"/>
    <property type="match status" value="1"/>
</dbReference>
<organism evidence="3 4">
    <name type="scientific">Pseudoxanthobacter soli DSM 19599</name>
    <dbReference type="NCBI Taxonomy" id="1123029"/>
    <lineage>
        <taxon>Bacteria</taxon>
        <taxon>Pseudomonadati</taxon>
        <taxon>Pseudomonadota</taxon>
        <taxon>Alphaproteobacteria</taxon>
        <taxon>Hyphomicrobiales</taxon>
        <taxon>Segnochrobactraceae</taxon>
        <taxon>Pseudoxanthobacter</taxon>
    </lineage>
</organism>
<dbReference type="SUPFAM" id="SSF48613">
    <property type="entry name" value="Heme oxygenase-like"/>
    <property type="match status" value="1"/>
</dbReference>
<reference evidence="3 4" key="1">
    <citation type="submission" date="2016-12" db="EMBL/GenBank/DDBJ databases">
        <authorList>
            <person name="Song W.-J."/>
            <person name="Kurnit D.M."/>
        </authorList>
    </citation>
    <scope>NUCLEOTIDE SEQUENCE [LARGE SCALE GENOMIC DNA]</scope>
    <source>
        <strain evidence="3 4">DSM 19599</strain>
    </source>
</reference>
<proteinExistence type="inferred from homology"/>
<dbReference type="Pfam" id="PF03070">
    <property type="entry name" value="TENA_THI-4"/>
    <property type="match status" value="1"/>
</dbReference>
<accession>A0A1M7Z9E6</accession>
<dbReference type="InterPro" id="IPR027574">
    <property type="entry name" value="Thiaminase_II"/>
</dbReference>
<evidence type="ECO:0000313" key="3">
    <source>
        <dbReference type="EMBL" id="SHO61410.1"/>
    </source>
</evidence>
<comment type="catalytic activity">
    <reaction evidence="1">
        <text>thiamine + H2O = 5-(2-hydroxyethyl)-4-methylthiazole + 4-amino-5-hydroxymethyl-2-methylpyrimidine + H(+)</text>
        <dbReference type="Rhea" id="RHEA:17509"/>
        <dbReference type="ChEBI" id="CHEBI:15377"/>
        <dbReference type="ChEBI" id="CHEBI:15378"/>
        <dbReference type="ChEBI" id="CHEBI:16892"/>
        <dbReference type="ChEBI" id="CHEBI:17957"/>
        <dbReference type="ChEBI" id="CHEBI:18385"/>
        <dbReference type="EC" id="3.5.99.2"/>
    </reaction>
</comment>
<evidence type="ECO:0000313" key="4">
    <source>
        <dbReference type="Proteomes" id="UP000186406"/>
    </source>
</evidence>
<comment type="similarity">
    <text evidence="1">Belongs to the TenA family.</text>
</comment>
<dbReference type="GO" id="GO:0050334">
    <property type="term" value="F:thiaminase activity"/>
    <property type="evidence" value="ECO:0007669"/>
    <property type="project" value="UniProtKB-EC"/>
</dbReference>
<dbReference type="UniPathway" id="UPA00060"/>
<comment type="catalytic activity">
    <reaction evidence="1">
        <text>4-amino-5-aminomethyl-2-methylpyrimidine + H2O = 4-amino-5-hydroxymethyl-2-methylpyrimidine + NH4(+)</text>
        <dbReference type="Rhea" id="RHEA:31799"/>
        <dbReference type="ChEBI" id="CHEBI:15377"/>
        <dbReference type="ChEBI" id="CHEBI:16892"/>
        <dbReference type="ChEBI" id="CHEBI:28938"/>
        <dbReference type="ChEBI" id="CHEBI:63416"/>
        <dbReference type="EC" id="3.5.99.2"/>
    </reaction>
</comment>
<keyword evidence="4" id="KW-1185">Reference proteome</keyword>
<gene>
    <name evidence="3" type="ORF">SAMN02745172_00758</name>
</gene>
<dbReference type="GO" id="GO:0009228">
    <property type="term" value="P:thiamine biosynthetic process"/>
    <property type="evidence" value="ECO:0007669"/>
    <property type="project" value="UniProtKB-KW"/>
</dbReference>
<comment type="pathway">
    <text evidence="1">Cofactor biosynthesis; thiamine diphosphate biosynthesis.</text>
</comment>
<dbReference type="Gene3D" id="1.20.910.10">
    <property type="entry name" value="Heme oxygenase-like"/>
    <property type="match status" value="1"/>
</dbReference>
<dbReference type="GO" id="GO:0005829">
    <property type="term" value="C:cytosol"/>
    <property type="evidence" value="ECO:0007669"/>
    <property type="project" value="TreeGrafter"/>
</dbReference>
<dbReference type="InterPro" id="IPR004305">
    <property type="entry name" value="Thiaminase-2/PQQC"/>
</dbReference>
<sequence>MSSNLFDALKEACTPEWRAYVEHPFVKAIGDGSLPLASFQHYLVQDYLFLIAFARAKALAIYKSETLDEMRIANAGLDALLETEMALHVRLCAGWGIGQDVLERAPEALATVAYTRYVLDTGFKGDLLDLYVAMAPCLIGYGEIGRSLAAVPGALDPGNPYAAWIAEYAGDGYQAIAEQAKADLDRIALPRVSMARLERLTGIFRTATRLEADFWQMGLDRAD</sequence>
<dbReference type="InterPro" id="IPR016084">
    <property type="entry name" value="Haem_Oase-like_multi-hlx"/>
</dbReference>
<evidence type="ECO:0000256" key="1">
    <source>
        <dbReference type="RuleBase" id="RU363093"/>
    </source>
</evidence>
<dbReference type="PANTHER" id="PTHR43198">
    <property type="entry name" value="BIFUNCTIONAL TH2 PROTEIN"/>
    <property type="match status" value="1"/>
</dbReference>
<evidence type="ECO:0000259" key="2">
    <source>
        <dbReference type="Pfam" id="PF03070"/>
    </source>
</evidence>